<protein>
    <submittedName>
        <fullName evidence="2">Uncharacterized protein</fullName>
    </submittedName>
</protein>
<evidence type="ECO:0000256" key="1">
    <source>
        <dbReference type="SAM" id="MobiDB-lite"/>
    </source>
</evidence>
<name>A0A2T6ZBU0_TUBBO</name>
<evidence type="ECO:0000313" key="2">
    <source>
        <dbReference type="EMBL" id="PUU72884.1"/>
    </source>
</evidence>
<evidence type="ECO:0000313" key="3">
    <source>
        <dbReference type="Proteomes" id="UP000244722"/>
    </source>
</evidence>
<comment type="caution">
    <text evidence="2">The sequence shown here is derived from an EMBL/GenBank/DDBJ whole genome shotgun (WGS) entry which is preliminary data.</text>
</comment>
<dbReference type="Proteomes" id="UP000244722">
    <property type="component" value="Unassembled WGS sequence"/>
</dbReference>
<dbReference type="AlphaFoldDB" id="A0A2T6ZBU0"/>
<organism evidence="2 3">
    <name type="scientific">Tuber borchii</name>
    <name type="common">White truffle</name>
    <dbReference type="NCBI Taxonomy" id="42251"/>
    <lineage>
        <taxon>Eukaryota</taxon>
        <taxon>Fungi</taxon>
        <taxon>Dikarya</taxon>
        <taxon>Ascomycota</taxon>
        <taxon>Pezizomycotina</taxon>
        <taxon>Pezizomycetes</taxon>
        <taxon>Pezizales</taxon>
        <taxon>Tuberaceae</taxon>
        <taxon>Tuber</taxon>
    </lineage>
</organism>
<feature type="region of interest" description="Disordered" evidence="1">
    <location>
        <begin position="87"/>
        <end position="110"/>
    </location>
</feature>
<accession>A0A2T6ZBU0</accession>
<keyword evidence="3" id="KW-1185">Reference proteome</keyword>
<dbReference type="EMBL" id="NESQ01000447">
    <property type="protein sequence ID" value="PUU72884.1"/>
    <property type="molecule type" value="Genomic_DNA"/>
</dbReference>
<dbReference type="OrthoDB" id="5425868at2759"/>
<reference evidence="2 3" key="1">
    <citation type="submission" date="2017-04" db="EMBL/GenBank/DDBJ databases">
        <title>Draft genome sequence of Tuber borchii Vittad., a whitish edible truffle.</title>
        <authorList>
            <consortium name="DOE Joint Genome Institute"/>
            <person name="Murat C."/>
            <person name="Kuo A."/>
            <person name="Barry K.W."/>
            <person name="Clum A."/>
            <person name="Dockter R.B."/>
            <person name="Fauchery L."/>
            <person name="Iotti M."/>
            <person name="Kohler A."/>
            <person name="Labutti K."/>
            <person name="Lindquist E.A."/>
            <person name="Lipzen A."/>
            <person name="Ohm R.A."/>
            <person name="Wang M."/>
            <person name="Grigoriev I.V."/>
            <person name="Zambonelli A."/>
            <person name="Martin F.M."/>
        </authorList>
    </citation>
    <scope>NUCLEOTIDE SEQUENCE [LARGE SCALE GENOMIC DNA]</scope>
    <source>
        <strain evidence="2 3">Tbo3840</strain>
    </source>
</reference>
<sequence length="295" mass="33419">MMLQGNCSLSGALEHIVYLAKLDKKIPPTAGVQASSIARDKSFEYRQSPEDALVFGWILGIGHVIDEEIYWARVSARRRGEFPKDFFFKEDRGSGEDGDDNDGGPAINNAQYSTSLMSHEANSLKLSLKQHARFGKQEAIRSREQQAILFQHFEDQLKRYREQPHPAQTLSRAGATVPEDERIVYQAKLEKKISPTAGIKEGLRESAEGREFTDILKLEVKAHKLDDWYVMPAFDDLYSQSKYNTHGNDGAIIIVDETCWMDNHRAALVCFLKLQSSPCPLPWKEELYKNPKGGE</sequence>
<gene>
    <name evidence="2" type="ORF">B9Z19DRAFT_1136437</name>
</gene>
<proteinExistence type="predicted"/>